<dbReference type="Gramene" id="Os02t0710550-00">
    <property type="protein sequence ID" value="Os02t0710550-00"/>
    <property type="gene ID" value="Os02g0710550"/>
</dbReference>
<reference evidence="2" key="1">
    <citation type="journal article" date="2005" name="Nature">
        <title>The map-based sequence of the rice genome.</title>
        <authorList>
            <consortium name="International rice genome sequencing project (IRGSP)"/>
            <person name="Matsumoto T."/>
            <person name="Wu J."/>
            <person name="Kanamori H."/>
            <person name="Katayose Y."/>
            <person name="Fujisawa M."/>
            <person name="Namiki N."/>
            <person name="Mizuno H."/>
            <person name="Yamamoto K."/>
            <person name="Antonio B.A."/>
            <person name="Baba T."/>
            <person name="Sakata K."/>
            <person name="Nagamura Y."/>
            <person name="Aoki H."/>
            <person name="Arikawa K."/>
            <person name="Arita K."/>
            <person name="Bito T."/>
            <person name="Chiden Y."/>
            <person name="Fujitsuka N."/>
            <person name="Fukunaka R."/>
            <person name="Hamada M."/>
            <person name="Harada C."/>
            <person name="Hayashi A."/>
            <person name="Hijishita S."/>
            <person name="Honda M."/>
            <person name="Hosokawa S."/>
            <person name="Ichikawa Y."/>
            <person name="Idonuma A."/>
            <person name="Iijima M."/>
            <person name="Ikeda M."/>
            <person name="Ikeno M."/>
            <person name="Ito K."/>
            <person name="Ito S."/>
            <person name="Ito T."/>
            <person name="Ito Y."/>
            <person name="Ito Y."/>
            <person name="Iwabuchi A."/>
            <person name="Kamiya K."/>
            <person name="Karasawa W."/>
            <person name="Kurita K."/>
            <person name="Katagiri S."/>
            <person name="Kikuta A."/>
            <person name="Kobayashi H."/>
            <person name="Kobayashi N."/>
            <person name="Machita K."/>
            <person name="Maehara T."/>
            <person name="Masukawa M."/>
            <person name="Mizubayashi T."/>
            <person name="Mukai Y."/>
            <person name="Nagasaki H."/>
            <person name="Nagata Y."/>
            <person name="Naito S."/>
            <person name="Nakashima M."/>
            <person name="Nakama Y."/>
            <person name="Nakamichi Y."/>
            <person name="Nakamura M."/>
            <person name="Meguro A."/>
            <person name="Negishi M."/>
            <person name="Ohta I."/>
            <person name="Ohta T."/>
            <person name="Okamoto M."/>
            <person name="Ono N."/>
            <person name="Saji S."/>
            <person name="Sakaguchi M."/>
            <person name="Sakai K."/>
            <person name="Shibata M."/>
            <person name="Shimokawa T."/>
            <person name="Song J."/>
            <person name="Takazaki Y."/>
            <person name="Terasawa K."/>
            <person name="Tsugane M."/>
            <person name="Tsuji K."/>
            <person name="Ueda S."/>
            <person name="Waki K."/>
            <person name="Yamagata H."/>
            <person name="Yamamoto M."/>
            <person name="Yamamoto S."/>
            <person name="Yamane H."/>
            <person name="Yoshiki S."/>
            <person name="Yoshihara R."/>
            <person name="Yukawa K."/>
            <person name="Zhong H."/>
            <person name="Yano M."/>
            <person name="Yuan Q."/>
            <person name="Ouyang S."/>
            <person name="Liu J."/>
            <person name="Jones K.M."/>
            <person name="Gansberger K."/>
            <person name="Moffat K."/>
            <person name="Hill J."/>
            <person name="Bera J."/>
            <person name="Fadrosh D."/>
            <person name="Jin S."/>
            <person name="Johri S."/>
            <person name="Kim M."/>
            <person name="Overton L."/>
            <person name="Reardon M."/>
            <person name="Tsitrin T."/>
            <person name="Vuong H."/>
            <person name="Weaver B."/>
            <person name="Ciecko A."/>
            <person name="Tallon L."/>
            <person name="Jackson J."/>
            <person name="Pai G."/>
            <person name="Aken S.V."/>
            <person name="Utterback T."/>
            <person name="Reidmuller S."/>
            <person name="Feldblyum T."/>
            <person name="Hsiao J."/>
            <person name="Zismann V."/>
            <person name="Iobst S."/>
            <person name="de Vazeille A.R."/>
            <person name="Buell C.R."/>
            <person name="Ying K."/>
            <person name="Li Y."/>
            <person name="Lu T."/>
            <person name="Huang Y."/>
            <person name="Zhao Q."/>
            <person name="Feng Q."/>
            <person name="Zhang L."/>
            <person name="Zhu J."/>
            <person name="Weng Q."/>
            <person name="Mu J."/>
            <person name="Lu Y."/>
            <person name="Fan D."/>
            <person name="Liu Y."/>
            <person name="Guan J."/>
            <person name="Zhang Y."/>
            <person name="Yu S."/>
            <person name="Liu X."/>
            <person name="Zhang Y."/>
            <person name="Hong G."/>
            <person name="Han B."/>
            <person name="Choisne N."/>
            <person name="Demange N."/>
            <person name="Orjeda G."/>
            <person name="Samain S."/>
            <person name="Cattolico L."/>
            <person name="Pelletier E."/>
            <person name="Couloux A."/>
            <person name="Segurens B."/>
            <person name="Wincker P."/>
            <person name="D'Hont A."/>
            <person name="Scarpelli C."/>
            <person name="Weissenbach J."/>
            <person name="Salanoubat M."/>
            <person name="Quetier F."/>
            <person name="Yu Y."/>
            <person name="Kim H.R."/>
            <person name="Rambo T."/>
            <person name="Currie J."/>
            <person name="Collura K."/>
            <person name="Luo M."/>
            <person name="Yang T."/>
            <person name="Ammiraju J.S.S."/>
            <person name="Engler F."/>
            <person name="Soderlund C."/>
            <person name="Wing R.A."/>
            <person name="Palmer L.E."/>
            <person name="de la Bastide M."/>
            <person name="Spiegel L."/>
            <person name="Nascimento L."/>
            <person name="Zutavern T."/>
            <person name="O'Shaughnessy A."/>
            <person name="Dike S."/>
            <person name="Dedhia N."/>
            <person name="Preston R."/>
            <person name="Balija V."/>
            <person name="McCombie W.R."/>
            <person name="Chow T."/>
            <person name="Chen H."/>
            <person name="Chung M."/>
            <person name="Chen C."/>
            <person name="Shaw J."/>
            <person name="Wu H."/>
            <person name="Hsiao K."/>
            <person name="Chao Y."/>
            <person name="Chu M."/>
            <person name="Cheng C."/>
            <person name="Hour A."/>
            <person name="Lee P."/>
            <person name="Lin S."/>
            <person name="Lin Y."/>
            <person name="Liou J."/>
            <person name="Liu S."/>
            <person name="Hsing Y."/>
            <person name="Raghuvanshi S."/>
            <person name="Mohanty A."/>
            <person name="Bharti A.K."/>
            <person name="Gaur A."/>
            <person name="Gupta V."/>
            <person name="Kumar D."/>
            <person name="Ravi V."/>
            <person name="Vij S."/>
            <person name="Kapur A."/>
            <person name="Khurana P."/>
            <person name="Khurana P."/>
            <person name="Khurana J.P."/>
            <person name="Tyagi A.K."/>
            <person name="Gaikwad K."/>
            <person name="Singh A."/>
            <person name="Dalal V."/>
            <person name="Srivastava S."/>
            <person name="Dixit A."/>
            <person name="Pal A.K."/>
            <person name="Ghazi I.A."/>
            <person name="Yadav M."/>
            <person name="Pandit A."/>
            <person name="Bhargava A."/>
            <person name="Sureshbabu K."/>
            <person name="Batra K."/>
            <person name="Sharma T.R."/>
            <person name="Mohapatra T."/>
            <person name="Singh N.K."/>
            <person name="Messing J."/>
            <person name="Nelson A.B."/>
            <person name="Fuks G."/>
            <person name="Kavchok S."/>
            <person name="Keizer G."/>
            <person name="Linton E."/>
            <person name="Llaca V."/>
            <person name="Song R."/>
            <person name="Tanyolac B."/>
            <person name="Young S."/>
            <person name="Ho-Il K."/>
            <person name="Hahn J.H."/>
            <person name="Sangsakoo G."/>
            <person name="Vanavichit A."/>
            <person name="de Mattos Luiz.A.T."/>
            <person name="Zimmer P.D."/>
            <person name="Malone G."/>
            <person name="Dellagostin O."/>
            <person name="de Oliveira A.C."/>
            <person name="Bevan M."/>
            <person name="Bancroft I."/>
            <person name="Minx P."/>
            <person name="Cordum H."/>
            <person name="Wilson R."/>
            <person name="Cheng Z."/>
            <person name="Jin W."/>
            <person name="Jiang J."/>
            <person name="Leong S.A."/>
            <person name="Iwama H."/>
            <person name="Gojobori T."/>
            <person name="Itoh T."/>
            <person name="Niimura Y."/>
            <person name="Fujii Y."/>
            <person name="Habara T."/>
            <person name="Sakai H."/>
            <person name="Sato Y."/>
            <person name="Wilson G."/>
            <person name="Kumar K."/>
            <person name="McCouch S."/>
            <person name="Juretic N."/>
            <person name="Hoen D."/>
            <person name="Wright S."/>
            <person name="Bruskiewich R."/>
            <person name="Bureau T."/>
            <person name="Miyao A."/>
            <person name="Hirochika H."/>
            <person name="Nishikawa T."/>
            <person name="Kadowaki K."/>
            <person name="Sugiura M."/>
            <person name="Burr B."/>
            <person name="Sasaki T."/>
        </authorList>
    </citation>
    <scope>NUCLEOTIDE SEQUENCE [LARGE SCALE GENOMIC DNA]</scope>
    <source>
        <strain evidence="2">cv. Nipponbare</strain>
    </source>
</reference>
<dbReference type="InParanoid" id="A0A0P0VNN5"/>
<dbReference type="AlphaFoldDB" id="A0A0P0VNN5"/>
<dbReference type="EMBL" id="AP014958">
    <property type="protein sequence ID" value="BAS80559.1"/>
    <property type="molecule type" value="Genomic_DNA"/>
</dbReference>
<organism evidence="1 2">
    <name type="scientific">Oryza sativa subsp. japonica</name>
    <name type="common">Rice</name>
    <dbReference type="NCBI Taxonomy" id="39947"/>
    <lineage>
        <taxon>Eukaryota</taxon>
        <taxon>Viridiplantae</taxon>
        <taxon>Streptophyta</taxon>
        <taxon>Embryophyta</taxon>
        <taxon>Tracheophyta</taxon>
        <taxon>Spermatophyta</taxon>
        <taxon>Magnoliopsida</taxon>
        <taxon>Liliopsida</taxon>
        <taxon>Poales</taxon>
        <taxon>Poaceae</taxon>
        <taxon>BOP clade</taxon>
        <taxon>Oryzoideae</taxon>
        <taxon>Oryzeae</taxon>
        <taxon>Oryzinae</taxon>
        <taxon>Oryza</taxon>
        <taxon>Oryza sativa</taxon>
    </lineage>
</organism>
<accession>A0A0P0VNN5</accession>
<reference evidence="1 2" key="2">
    <citation type="journal article" date="2013" name="Plant Cell Physiol.">
        <title>Rice Annotation Project Database (RAP-DB): an integrative and interactive database for rice genomics.</title>
        <authorList>
            <person name="Sakai H."/>
            <person name="Lee S.S."/>
            <person name="Tanaka T."/>
            <person name="Numa H."/>
            <person name="Kim J."/>
            <person name="Kawahara Y."/>
            <person name="Wakimoto H."/>
            <person name="Yang C.C."/>
            <person name="Iwamoto M."/>
            <person name="Abe T."/>
            <person name="Yamada Y."/>
            <person name="Muto A."/>
            <person name="Inokuchi H."/>
            <person name="Ikemura T."/>
            <person name="Matsumoto T."/>
            <person name="Sasaki T."/>
            <person name="Itoh T."/>
        </authorList>
    </citation>
    <scope>NUCLEOTIDE SEQUENCE [LARGE SCALE GENOMIC DNA]</scope>
    <source>
        <strain evidence="2">cv. Nipponbare</strain>
    </source>
</reference>
<dbReference type="PaxDb" id="39947-A0A0P0VNN5"/>
<dbReference type="STRING" id="39947.A0A0P0VNN5"/>
<evidence type="ECO:0000313" key="1">
    <source>
        <dbReference type="EMBL" id="BAS80559.1"/>
    </source>
</evidence>
<proteinExistence type="predicted"/>
<evidence type="ECO:0000313" key="2">
    <source>
        <dbReference type="Proteomes" id="UP000059680"/>
    </source>
</evidence>
<sequence>ERERERNKKRRKKTTFFFLSSFLSWLDHGDGHVVDGLRLGGLRLHRQRELRRRDLLHLPRREQRRLRGLRQLHLVADEHEHHVGHGRPELGALLHAQQPDVEAPPRLLLRVVAGERRVHELRRLVLVPQLPCLHTFI</sequence>
<protein>
    <submittedName>
        <fullName evidence="1">Os02g0710550 protein</fullName>
    </submittedName>
</protein>
<keyword evidence="2" id="KW-1185">Reference proteome</keyword>
<gene>
    <name evidence="1" type="ordered locus">Os02g0710550</name>
    <name evidence="1" type="ORF">OSNPB_020710550</name>
</gene>
<name>A0A0P0VNN5_ORYSJ</name>
<reference evidence="1 2" key="3">
    <citation type="journal article" date="2013" name="Rice">
        <title>Improvement of the Oryza sativa Nipponbare reference genome using next generation sequence and optical map data.</title>
        <authorList>
            <person name="Kawahara Y."/>
            <person name="de la Bastide M."/>
            <person name="Hamilton J.P."/>
            <person name="Kanamori H."/>
            <person name="McCombie W.R."/>
            <person name="Ouyang S."/>
            <person name="Schwartz D.C."/>
            <person name="Tanaka T."/>
            <person name="Wu J."/>
            <person name="Zhou S."/>
            <person name="Childs K.L."/>
            <person name="Davidson R.M."/>
            <person name="Lin H."/>
            <person name="Quesada-Ocampo L."/>
            <person name="Vaillancourt B."/>
            <person name="Sakai H."/>
            <person name="Lee S.S."/>
            <person name="Kim J."/>
            <person name="Numa H."/>
            <person name="Itoh T."/>
            <person name="Buell C.R."/>
            <person name="Matsumoto T."/>
        </authorList>
    </citation>
    <scope>NUCLEOTIDE SEQUENCE [LARGE SCALE GENOMIC DNA]</scope>
    <source>
        <strain evidence="2">cv. Nipponbare</strain>
    </source>
</reference>
<feature type="non-terminal residue" evidence="1">
    <location>
        <position position="1"/>
    </location>
</feature>
<dbReference type="Proteomes" id="UP000059680">
    <property type="component" value="Chromosome 2"/>
</dbReference>